<dbReference type="EMBL" id="FPJE01000003">
    <property type="protein sequence ID" value="SFW25741.1"/>
    <property type="molecule type" value="Genomic_DNA"/>
</dbReference>
<protein>
    <recommendedName>
        <fullName evidence="4">Carboxypeptidase regulatory-like domain-containing protein</fullName>
    </recommendedName>
</protein>
<dbReference type="AlphaFoldDB" id="A0A1K1MRW1"/>
<evidence type="ECO:0008006" key="4">
    <source>
        <dbReference type="Google" id="ProtNLM"/>
    </source>
</evidence>
<feature type="chain" id="PRO_5012068994" description="Carboxypeptidase regulatory-like domain-containing protein" evidence="1">
    <location>
        <begin position="25"/>
        <end position="942"/>
    </location>
</feature>
<gene>
    <name evidence="2" type="ORF">SAMN02927921_00765</name>
</gene>
<accession>A0A1K1MRW1</accession>
<evidence type="ECO:0000313" key="3">
    <source>
        <dbReference type="Proteomes" id="UP000182248"/>
    </source>
</evidence>
<sequence length="942" mass="105467">MSLAVPGNIILFFGVLCFAWHSQAQNTPVPTVSMQVKSMPNAGKNTISDILVAVENMQTSDFSGSLKVRVPAGFRNISGDLPDITVPAGEKRFFPLKILSGGGARAGDAKIEFLLLDQESKIVSVENLYQTVPENNVLRLSSHLPILYYNTPGDSIAVEVMVSNLGNTRQQVHVVFGIPAAVGGNNFFERQGMVAPQQDSVFVFRFLPGKALLSDPEFTVNISGMRGQEKELFGHTAVIVRNTSSSQQYNAAETGYFESFSGYNHLAVSYRNSGMNTDLYQVVGSGTVDLPAGFLSLRGNIYKTTGQSSPVVSGTYAGYRLNGTELRVGNISQPLELSLFGRGATLSMTDAERNKSLEVGFIDQNFNLIEPNAFLREGYGVYARGILGRSTPGKQWTTTYIFKEDRLEQARHHVLGTEAVKMFGKGWYAMAKLFGATSQYYETDTDQSSFAMEGNYTGALSGLKLSGNYFYSTPYFPGNRRGMLQLRQSFSTRLNKERELSGNVFVSNYFPKSHTYNMNVFSRNTRADIGIRFPLSRSGTNFGVGYQYQAESSNSYNILFGVNDADQALRMDVHRLVESLMWVSPDQKHSMIMGVENGLVHYPDRKKPELQFKISNIYNYKWMSLSATYQYGGYFLSEHASTIRYENERDFRRFVLSWSMGHRFFSEKLAVNSGLGYIDDFRTGKTPSAFLNLKYTPAQSYSLYLNASWFHYDTDMMPSLMYNNTMMIVEGGIVFNLEGRKPSPKKKSKVTVMVYYDKNANNIFDGEDEVAQDYLIVMGNASFMTDREGKIYYNKVPFGDIKIAPVIQQGWFASEQNVIVGGYHTYAEVPLHRNGTVSGKIRYDFDAHKSVDIKWKGAGITFDIYQDGQWIQRVTTDDSGSFMAFLPTGKYSVRLRTDSLPEDSSCADPTQEIEVISGKITALPAYIIQVRKKKVQVKRFGE</sequence>
<dbReference type="Proteomes" id="UP000182248">
    <property type="component" value="Unassembled WGS sequence"/>
</dbReference>
<proteinExistence type="predicted"/>
<evidence type="ECO:0000313" key="2">
    <source>
        <dbReference type="EMBL" id="SFW25741.1"/>
    </source>
</evidence>
<dbReference type="RefSeq" id="WP_072316040.1">
    <property type="nucleotide sequence ID" value="NZ_FPJE01000003.1"/>
</dbReference>
<evidence type="ECO:0000256" key="1">
    <source>
        <dbReference type="SAM" id="SignalP"/>
    </source>
</evidence>
<organism evidence="2 3">
    <name type="scientific">Sinomicrobium oceani</name>
    <dbReference type="NCBI Taxonomy" id="1150368"/>
    <lineage>
        <taxon>Bacteria</taxon>
        <taxon>Pseudomonadati</taxon>
        <taxon>Bacteroidota</taxon>
        <taxon>Flavobacteriia</taxon>
        <taxon>Flavobacteriales</taxon>
        <taxon>Flavobacteriaceae</taxon>
        <taxon>Sinomicrobium</taxon>
    </lineage>
</organism>
<keyword evidence="1" id="KW-0732">Signal</keyword>
<reference evidence="2 3" key="1">
    <citation type="submission" date="2016-11" db="EMBL/GenBank/DDBJ databases">
        <authorList>
            <person name="Jaros S."/>
            <person name="Januszkiewicz K."/>
            <person name="Wedrychowicz H."/>
        </authorList>
    </citation>
    <scope>NUCLEOTIDE SEQUENCE [LARGE SCALE GENOMIC DNA]</scope>
    <source>
        <strain evidence="2 3">CGMCC 1.12145</strain>
    </source>
</reference>
<dbReference type="STRING" id="1150368.SAMN02927921_00765"/>
<feature type="signal peptide" evidence="1">
    <location>
        <begin position="1"/>
        <end position="24"/>
    </location>
</feature>
<keyword evidence="3" id="KW-1185">Reference proteome</keyword>
<name>A0A1K1MRW1_9FLAO</name>
<dbReference type="OrthoDB" id="908824at2"/>